<feature type="domain" description="Kinesin motor" evidence="10">
    <location>
        <begin position="144"/>
        <end position="467"/>
    </location>
</feature>
<keyword evidence="4" id="KW-0067">ATP-binding</keyword>
<evidence type="ECO:0000256" key="2">
    <source>
        <dbReference type="ARBA" id="ARBA00022701"/>
    </source>
</evidence>
<comment type="similarity">
    <text evidence="1">Belongs to the TRAFAC class myosin-kinesin ATPase superfamily. Kinesin family. KIN-14 subfamily.</text>
</comment>
<keyword evidence="12" id="KW-1185">Reference proteome</keyword>
<dbReference type="GO" id="GO:0007018">
    <property type="term" value="P:microtubule-based movement"/>
    <property type="evidence" value="ECO:0007669"/>
    <property type="project" value="InterPro"/>
</dbReference>
<name>A0A822ZEZ4_NELNU</name>
<dbReference type="Pfam" id="PF00225">
    <property type="entry name" value="Kinesin"/>
    <property type="match status" value="1"/>
</dbReference>
<feature type="compositionally biased region" description="Polar residues" evidence="9">
    <location>
        <begin position="47"/>
        <end position="69"/>
    </location>
</feature>
<organism evidence="11 12">
    <name type="scientific">Nelumbo nucifera</name>
    <name type="common">Sacred lotus</name>
    <dbReference type="NCBI Taxonomy" id="4432"/>
    <lineage>
        <taxon>Eukaryota</taxon>
        <taxon>Viridiplantae</taxon>
        <taxon>Streptophyta</taxon>
        <taxon>Embryophyta</taxon>
        <taxon>Tracheophyta</taxon>
        <taxon>Spermatophyta</taxon>
        <taxon>Magnoliopsida</taxon>
        <taxon>Proteales</taxon>
        <taxon>Nelumbonaceae</taxon>
        <taxon>Nelumbo</taxon>
    </lineage>
</organism>
<evidence type="ECO:0000313" key="11">
    <source>
        <dbReference type="EMBL" id="DAD42019.1"/>
    </source>
</evidence>
<dbReference type="GO" id="GO:0008017">
    <property type="term" value="F:microtubule binding"/>
    <property type="evidence" value="ECO:0007669"/>
    <property type="project" value="InterPro"/>
</dbReference>
<evidence type="ECO:0000256" key="5">
    <source>
        <dbReference type="ARBA" id="ARBA00023054"/>
    </source>
</evidence>
<dbReference type="GO" id="GO:0005524">
    <property type="term" value="F:ATP binding"/>
    <property type="evidence" value="ECO:0007669"/>
    <property type="project" value="UniProtKB-KW"/>
</dbReference>
<accession>A0A822ZEZ4</accession>
<feature type="region of interest" description="Disordered" evidence="9">
    <location>
        <begin position="39"/>
        <end position="69"/>
    </location>
</feature>
<feature type="coiled-coil region" evidence="8">
    <location>
        <begin position="492"/>
        <end position="519"/>
    </location>
</feature>
<protein>
    <recommendedName>
        <fullName evidence="10">Kinesin motor domain-containing protein</fullName>
    </recommendedName>
</protein>
<dbReference type="Gene3D" id="3.40.850.10">
    <property type="entry name" value="Kinesin motor domain"/>
    <property type="match status" value="1"/>
</dbReference>
<dbReference type="PROSITE" id="PS50067">
    <property type="entry name" value="KINESIN_MOTOR_2"/>
    <property type="match status" value="1"/>
</dbReference>
<evidence type="ECO:0000256" key="4">
    <source>
        <dbReference type="ARBA" id="ARBA00022840"/>
    </source>
</evidence>
<dbReference type="PRINTS" id="PR00380">
    <property type="entry name" value="KINESINHEAVY"/>
</dbReference>
<dbReference type="GO" id="GO:0005874">
    <property type="term" value="C:microtubule"/>
    <property type="evidence" value="ECO:0007669"/>
    <property type="project" value="UniProtKB-KW"/>
</dbReference>
<evidence type="ECO:0000256" key="8">
    <source>
        <dbReference type="SAM" id="Coils"/>
    </source>
</evidence>
<reference evidence="11 12" key="1">
    <citation type="journal article" date="2020" name="Mol. Biol. Evol.">
        <title>Distinct Expression and Methylation Patterns for Genes with Different Fates following a Single Whole-Genome Duplication in Flowering Plants.</title>
        <authorList>
            <person name="Shi T."/>
            <person name="Rahmani R.S."/>
            <person name="Gugger P.F."/>
            <person name="Wang M."/>
            <person name="Li H."/>
            <person name="Zhang Y."/>
            <person name="Li Z."/>
            <person name="Wang Q."/>
            <person name="Van de Peer Y."/>
            <person name="Marchal K."/>
            <person name="Chen J."/>
        </authorList>
    </citation>
    <scope>NUCLEOTIDE SEQUENCE [LARGE SCALE GENOMIC DNA]</scope>
    <source>
        <tissue evidence="11">Leaf</tissue>
    </source>
</reference>
<feature type="compositionally biased region" description="Basic and acidic residues" evidence="9">
    <location>
        <begin position="922"/>
        <end position="932"/>
    </location>
</feature>
<comment type="caution">
    <text evidence="7">Lacks conserved residue(s) required for the propagation of feature annotation.</text>
</comment>
<dbReference type="SUPFAM" id="SSF52540">
    <property type="entry name" value="P-loop containing nucleoside triphosphate hydrolases"/>
    <property type="match status" value="1"/>
</dbReference>
<sequence length="1025" mass="115363">MESRRSGQSLAKSINSLLGLKTHLTSSWADSVCNIIKDLPSEEPHKGSQTKYPDYNTKSSFESNDAEVGTTSNIKDLASKEPSSDSQVKCLNFDGKGSSEKEDIDVGKEVSKIKDELSVLNTHLSQLNLQRRHTLNEILDIKGNIRVFCRIRPIITEEKSGYLGHVVASDSSNVVLKLDNNKNKSYSFDKVFHQGSSQDEVFSEIEPVIKSVIDGYNVCIFAYRQTGTGKSFTMEGKPDSPGVVPRAIEALFKQVEDTSHSFLLTFSMLEIYMGSLRDLLVPQMNKSTDPITKCLSIQTDPKGGVKINNLVAIRVSNINQAIRLYKLGSQFRSTASTNSNLTSSRSHCLIRISLTCSNAPERRREMNKIWMVDLGGSERVLKTKAWGRRLEEGKAINLSLSALGDVISALQRRKSHIPYRNSKLTQVLRDSLGEDSKTLMLVHVSPKEEDLCETVCSLGFATRARSIHLGMEESNEIQAKKEIEMTTLLQKVNELEYEGQAIKRNIKKLEERLEHLIRTTSYDENLEALHLYNELPLSNMDMDKHNNRDVIADPSTKLPRFMRPTVCSRRKSGTDNQTSKILWKKHALPGRKRSSSVYAETIARSISEYSSICSTSKTSCLLNLDMNSGDTETEYSQDASECDIKMVVFPEQEEPPMNLSRSTTGHIHKSNVEYANRKENRTDSKRGLTMKNWIHVQKNKPTTSTYIHQGKQVIAIPIPEKKSRCDGQNKGETLQHEKGCNHNFLKKKFLKNDSIKKLDNSGAAGKTTIGVVVDETPSKLDDFVIDDSSCNPTSTSYITDNKVMEETWDSKDGFTKKDECIPTLAAVVYDRLNQGEDYRVYGTSIKQVDGHNSSKDSLCKDSQCNYSPFKMWNNMIHLKEESHDQVLYSKLEPEIQRQPNESCNEAMACPGWREEKIQTEAISSDDRMKSEDNENGNSCASPQYMETNTRHFLSTMRSQRALFRDPSLADQNLARISFGSSEKIHMLGIYHLLRQKIQIICAGALLGLGVQNLGLNDDFFYGLTL</sequence>
<dbReference type="GO" id="GO:0003777">
    <property type="term" value="F:microtubule motor activity"/>
    <property type="evidence" value="ECO:0007669"/>
    <property type="project" value="InterPro"/>
</dbReference>
<evidence type="ECO:0000256" key="6">
    <source>
        <dbReference type="ARBA" id="ARBA00023175"/>
    </source>
</evidence>
<comment type="caution">
    <text evidence="11">The sequence shown here is derived from an EMBL/GenBank/DDBJ whole genome shotgun (WGS) entry which is preliminary data.</text>
</comment>
<evidence type="ECO:0000256" key="1">
    <source>
        <dbReference type="ARBA" id="ARBA00010899"/>
    </source>
</evidence>
<evidence type="ECO:0000256" key="9">
    <source>
        <dbReference type="SAM" id="MobiDB-lite"/>
    </source>
</evidence>
<dbReference type="AlphaFoldDB" id="A0A822ZEZ4"/>
<evidence type="ECO:0000256" key="7">
    <source>
        <dbReference type="PROSITE-ProRule" id="PRU00283"/>
    </source>
</evidence>
<dbReference type="InterPro" id="IPR036961">
    <property type="entry name" value="Kinesin_motor_dom_sf"/>
</dbReference>
<keyword evidence="5 8" id="KW-0175">Coiled coil</keyword>
<dbReference type="InterPro" id="IPR001752">
    <property type="entry name" value="Kinesin_motor_dom"/>
</dbReference>
<feature type="region of interest" description="Disordered" evidence="9">
    <location>
        <begin position="922"/>
        <end position="941"/>
    </location>
</feature>
<evidence type="ECO:0000313" key="12">
    <source>
        <dbReference type="Proteomes" id="UP000607653"/>
    </source>
</evidence>
<dbReference type="InterPro" id="IPR027417">
    <property type="entry name" value="P-loop_NTPase"/>
</dbReference>
<dbReference type="Proteomes" id="UP000607653">
    <property type="component" value="Unassembled WGS sequence"/>
</dbReference>
<keyword evidence="6" id="KW-0505">Motor protein</keyword>
<keyword evidence="2" id="KW-0493">Microtubule</keyword>
<dbReference type="PANTHER" id="PTHR47972:SF23">
    <property type="entry name" value="KINESIN MOTOR DOMAIN-CONTAINING PROTEIN"/>
    <property type="match status" value="1"/>
</dbReference>
<evidence type="ECO:0000259" key="10">
    <source>
        <dbReference type="PROSITE" id="PS50067"/>
    </source>
</evidence>
<dbReference type="InterPro" id="IPR027640">
    <property type="entry name" value="Kinesin-like_fam"/>
</dbReference>
<dbReference type="EMBL" id="DUZY01000006">
    <property type="protein sequence ID" value="DAD42019.1"/>
    <property type="molecule type" value="Genomic_DNA"/>
</dbReference>
<evidence type="ECO:0000256" key="3">
    <source>
        <dbReference type="ARBA" id="ARBA00022741"/>
    </source>
</evidence>
<dbReference type="PANTHER" id="PTHR47972">
    <property type="entry name" value="KINESIN-LIKE PROTEIN KLP-3"/>
    <property type="match status" value="1"/>
</dbReference>
<gene>
    <name evidence="11" type="ORF">HUJ06_000249</name>
</gene>
<keyword evidence="3" id="KW-0547">Nucleotide-binding</keyword>
<proteinExistence type="inferred from homology"/>
<dbReference type="FunFam" id="3.40.850.10:FF:000074">
    <property type="entry name" value="p-loop containing nucleoside triphosphate hydrolase superfamily protein"/>
    <property type="match status" value="1"/>
</dbReference>
<dbReference type="SMART" id="SM00129">
    <property type="entry name" value="KISc"/>
    <property type="match status" value="1"/>
</dbReference>